<keyword evidence="5 6" id="KW-0456">Lyase</keyword>
<dbReference type="eggNOG" id="ENOG502SJ7W">
    <property type="taxonomic scope" value="Eukaryota"/>
</dbReference>
<keyword evidence="4 6" id="KW-0460">Magnesium</keyword>
<reference evidence="7 8" key="1">
    <citation type="journal article" date="2012" name="Science">
        <title>The Paleozoic origin of enzymatic lignin decomposition reconstructed from 31 fungal genomes.</title>
        <authorList>
            <person name="Floudas D."/>
            <person name="Binder M."/>
            <person name="Riley R."/>
            <person name="Barry K."/>
            <person name="Blanchette R.A."/>
            <person name="Henrissat B."/>
            <person name="Martinez A.T."/>
            <person name="Otillar R."/>
            <person name="Spatafora J.W."/>
            <person name="Yadav J.S."/>
            <person name="Aerts A."/>
            <person name="Benoit I."/>
            <person name="Boyd A."/>
            <person name="Carlson A."/>
            <person name="Copeland A."/>
            <person name="Coutinho P.M."/>
            <person name="de Vries R.P."/>
            <person name="Ferreira P."/>
            <person name="Findley K."/>
            <person name="Foster B."/>
            <person name="Gaskell J."/>
            <person name="Glotzer D."/>
            <person name="Gorecki P."/>
            <person name="Heitman J."/>
            <person name="Hesse C."/>
            <person name="Hori C."/>
            <person name="Igarashi K."/>
            <person name="Jurgens J.A."/>
            <person name="Kallen N."/>
            <person name="Kersten P."/>
            <person name="Kohler A."/>
            <person name="Kuees U."/>
            <person name="Kumar T.K.A."/>
            <person name="Kuo A."/>
            <person name="LaButti K."/>
            <person name="Larrondo L.F."/>
            <person name="Lindquist E."/>
            <person name="Ling A."/>
            <person name="Lombard V."/>
            <person name="Lucas S."/>
            <person name="Lundell T."/>
            <person name="Martin R."/>
            <person name="McLaughlin D.J."/>
            <person name="Morgenstern I."/>
            <person name="Morin E."/>
            <person name="Murat C."/>
            <person name="Nagy L.G."/>
            <person name="Nolan M."/>
            <person name="Ohm R.A."/>
            <person name="Patyshakuliyeva A."/>
            <person name="Rokas A."/>
            <person name="Ruiz-Duenas F.J."/>
            <person name="Sabat G."/>
            <person name="Salamov A."/>
            <person name="Samejima M."/>
            <person name="Schmutz J."/>
            <person name="Slot J.C."/>
            <person name="St John F."/>
            <person name="Stenlid J."/>
            <person name="Sun H."/>
            <person name="Sun S."/>
            <person name="Syed K."/>
            <person name="Tsang A."/>
            <person name="Wiebenga A."/>
            <person name="Young D."/>
            <person name="Pisabarro A."/>
            <person name="Eastwood D.C."/>
            <person name="Martin F."/>
            <person name="Cullen D."/>
            <person name="Grigoriev I.V."/>
            <person name="Hibbett D.S."/>
        </authorList>
    </citation>
    <scope>NUCLEOTIDE SEQUENCE [LARGE SCALE GENOMIC DNA]</scope>
    <source>
        <strain evidence="7 8">ATCC 11539</strain>
    </source>
</reference>
<organism evidence="7 8">
    <name type="scientific">Gloeophyllum trabeum (strain ATCC 11539 / FP-39264 / Madison 617)</name>
    <name type="common">Brown rot fungus</name>
    <dbReference type="NCBI Taxonomy" id="670483"/>
    <lineage>
        <taxon>Eukaryota</taxon>
        <taxon>Fungi</taxon>
        <taxon>Dikarya</taxon>
        <taxon>Basidiomycota</taxon>
        <taxon>Agaricomycotina</taxon>
        <taxon>Agaricomycetes</taxon>
        <taxon>Gloeophyllales</taxon>
        <taxon>Gloeophyllaceae</taxon>
        <taxon>Gloeophyllum</taxon>
    </lineage>
</organism>
<dbReference type="OrthoDB" id="6486656at2759"/>
<dbReference type="Proteomes" id="UP000030669">
    <property type="component" value="Unassembled WGS sequence"/>
</dbReference>
<keyword evidence="3 6" id="KW-0479">Metal-binding</keyword>
<evidence type="ECO:0000313" key="8">
    <source>
        <dbReference type="Proteomes" id="UP000030669"/>
    </source>
</evidence>
<evidence type="ECO:0000256" key="6">
    <source>
        <dbReference type="RuleBase" id="RU366034"/>
    </source>
</evidence>
<dbReference type="OMA" id="MCILAND"/>
<evidence type="ECO:0000256" key="3">
    <source>
        <dbReference type="ARBA" id="ARBA00022723"/>
    </source>
</evidence>
<dbReference type="EMBL" id="KB469302">
    <property type="protein sequence ID" value="EPQ55293.1"/>
    <property type="molecule type" value="Genomic_DNA"/>
</dbReference>
<dbReference type="RefSeq" id="XP_007866438.1">
    <property type="nucleotide sequence ID" value="XM_007868247.1"/>
</dbReference>
<dbReference type="GO" id="GO:0008299">
    <property type="term" value="P:isoprenoid biosynthetic process"/>
    <property type="evidence" value="ECO:0007669"/>
    <property type="project" value="UniProtKB-ARBA"/>
</dbReference>
<evidence type="ECO:0000256" key="1">
    <source>
        <dbReference type="ARBA" id="ARBA00001946"/>
    </source>
</evidence>
<dbReference type="PANTHER" id="PTHR35201">
    <property type="entry name" value="TERPENE SYNTHASE"/>
    <property type="match status" value="1"/>
</dbReference>
<evidence type="ECO:0000256" key="4">
    <source>
        <dbReference type="ARBA" id="ARBA00022842"/>
    </source>
</evidence>
<dbReference type="GO" id="GO:0010333">
    <property type="term" value="F:terpene synthase activity"/>
    <property type="evidence" value="ECO:0007669"/>
    <property type="project" value="InterPro"/>
</dbReference>
<dbReference type="HOGENOM" id="CLU_042538_2_1_1"/>
<dbReference type="InterPro" id="IPR008949">
    <property type="entry name" value="Isoprenoid_synthase_dom_sf"/>
</dbReference>
<dbReference type="SUPFAM" id="SSF48576">
    <property type="entry name" value="Terpenoid synthases"/>
    <property type="match status" value="1"/>
</dbReference>
<dbReference type="KEGG" id="gtr:GLOTRDRAFT_116237"/>
<proteinExistence type="inferred from homology"/>
<evidence type="ECO:0000256" key="5">
    <source>
        <dbReference type="ARBA" id="ARBA00023239"/>
    </source>
</evidence>
<comment type="cofactor">
    <cofactor evidence="1 6">
        <name>Mg(2+)</name>
        <dbReference type="ChEBI" id="CHEBI:18420"/>
    </cofactor>
</comment>
<dbReference type="Pfam" id="PF19086">
    <property type="entry name" value="Terpene_syn_C_2"/>
    <property type="match status" value="1"/>
</dbReference>
<evidence type="ECO:0000313" key="7">
    <source>
        <dbReference type="EMBL" id="EPQ55293.1"/>
    </source>
</evidence>
<dbReference type="SFLD" id="SFLDS00005">
    <property type="entry name" value="Isoprenoid_Synthase_Type_I"/>
    <property type="match status" value="1"/>
</dbReference>
<protein>
    <recommendedName>
        <fullName evidence="6">Terpene synthase</fullName>
        <ecNumber evidence="6">4.2.3.-</ecNumber>
    </recommendedName>
</protein>
<sequence length="337" mass="38932">MPMVTQQYCLPDLFAICRRKCSVNPHYERAGAESSAWVISQQLFPNKRRLAFVLGNNELLASRAYPRADYDRLRTCLDFINLLFVVDEISDEQSGEDALKTGLIVIKTMQDPSYADDSQVAKITREFRVRLLRHARPNFLRRFLKTWEDYAIAFAQEAELRENGQVLDVQAYTELRRENSGVRPCFHLIEYAAGSDIPDEVFANPTFEDLFLCALDMISWSNDLYSYNVEQSKGQDGNNIIRVLMEERNLSLQEACDYVGVYFQDLMDRFQSSRQKLPSWGVKTDKAVSDFLDGLENWVATNLEWSFLTQRYFGPSVAEVRQTRLVTLQPKVHGNSR</sequence>
<dbReference type="Gene3D" id="1.10.600.10">
    <property type="entry name" value="Farnesyl Diphosphate Synthase"/>
    <property type="match status" value="1"/>
</dbReference>
<name>S7Q774_GLOTA</name>
<dbReference type="GeneID" id="19300151"/>
<dbReference type="GO" id="GO:0046872">
    <property type="term" value="F:metal ion binding"/>
    <property type="evidence" value="ECO:0007669"/>
    <property type="project" value="UniProtKB-KW"/>
</dbReference>
<accession>S7Q774</accession>
<evidence type="ECO:0000256" key="2">
    <source>
        <dbReference type="ARBA" id="ARBA00006333"/>
    </source>
</evidence>
<dbReference type="EC" id="4.2.3.-" evidence="6"/>
<dbReference type="SFLD" id="SFLDG01020">
    <property type="entry name" value="Terpene_Cyclase_Like_2"/>
    <property type="match status" value="1"/>
</dbReference>
<gene>
    <name evidence="7" type="ORF">GLOTRDRAFT_116237</name>
</gene>
<dbReference type="PANTHER" id="PTHR35201:SF4">
    <property type="entry name" value="BETA-PINACENE SYNTHASE-RELATED"/>
    <property type="match status" value="1"/>
</dbReference>
<keyword evidence="8" id="KW-1185">Reference proteome</keyword>
<comment type="similarity">
    <text evidence="2 6">Belongs to the terpene synthase family.</text>
</comment>
<dbReference type="InterPro" id="IPR034686">
    <property type="entry name" value="Terpene_cyclase-like_2"/>
</dbReference>
<dbReference type="AlphaFoldDB" id="S7Q774"/>